<dbReference type="PANTHER" id="PTHR47723">
    <property type="entry name" value="OS05G0353850 PROTEIN"/>
    <property type="match status" value="1"/>
</dbReference>
<evidence type="ECO:0000313" key="2">
    <source>
        <dbReference type="EMBL" id="QSQ09946.1"/>
    </source>
</evidence>
<keyword evidence="3" id="KW-1185">Reference proteome</keyword>
<dbReference type="SUPFAM" id="SSF53098">
    <property type="entry name" value="Ribonuclease H-like"/>
    <property type="match status" value="1"/>
</dbReference>
<name>A0A8A0RRY3_9FIRM</name>
<sequence length="135" mass="15337">MEKLVIYTDGASRGNPGDAGIGVIIYDDKQNVIEKIGEYIGQTTNNIAEYTALKIALEKAVELKANKVDLYLDSELVVKQIKGEYQVKNKGLALIYREIKELLKNFKEYNINYISRTMNKEADRLANLSIDEFLE</sequence>
<dbReference type="InterPro" id="IPR012337">
    <property type="entry name" value="RNaseH-like_sf"/>
</dbReference>
<protein>
    <submittedName>
        <fullName evidence="2">Bifunctional protein</fullName>
    </submittedName>
</protein>
<dbReference type="CDD" id="cd09279">
    <property type="entry name" value="RNase_HI_like"/>
    <property type="match status" value="1"/>
</dbReference>
<reference evidence="2" key="1">
    <citation type="submission" date="2020-07" db="EMBL/GenBank/DDBJ databases">
        <title>Koleobacter methoxysyntrophicus gen. nov., sp. nov., a novel anaerobic bacterium isolated from deep subsurface oil field and proposal of Koleobacterales ord. nov. in the phylum Firmicutes.</title>
        <authorList>
            <person name="Sakamoto S."/>
            <person name="Tamaki H."/>
        </authorList>
    </citation>
    <scope>NUCLEOTIDE SEQUENCE</scope>
    <source>
        <strain evidence="2">NRmbB1</strain>
    </source>
</reference>
<dbReference type="InterPro" id="IPR002156">
    <property type="entry name" value="RNaseH_domain"/>
</dbReference>
<proteinExistence type="predicted"/>
<dbReference type="GO" id="GO:0004523">
    <property type="term" value="F:RNA-DNA hybrid ribonuclease activity"/>
    <property type="evidence" value="ECO:0007669"/>
    <property type="project" value="InterPro"/>
</dbReference>
<dbReference type="AlphaFoldDB" id="A0A8A0RRY3"/>
<dbReference type="PROSITE" id="PS50879">
    <property type="entry name" value="RNASE_H_1"/>
    <property type="match status" value="1"/>
</dbReference>
<dbReference type="EMBL" id="CP059066">
    <property type="protein sequence ID" value="QSQ09946.1"/>
    <property type="molecule type" value="Genomic_DNA"/>
</dbReference>
<dbReference type="RefSeq" id="WP_206707276.1">
    <property type="nucleotide sequence ID" value="NZ_CP059066.1"/>
</dbReference>
<dbReference type="Proteomes" id="UP000662904">
    <property type="component" value="Chromosome"/>
</dbReference>
<gene>
    <name evidence="2" type="ORF">H0A61_02327</name>
</gene>
<dbReference type="PANTHER" id="PTHR47723:SF19">
    <property type="entry name" value="POLYNUCLEOTIDYL TRANSFERASE, RIBONUCLEASE H-LIKE SUPERFAMILY PROTEIN"/>
    <property type="match status" value="1"/>
</dbReference>
<dbReference type="Gene3D" id="3.30.420.10">
    <property type="entry name" value="Ribonuclease H-like superfamily/Ribonuclease H"/>
    <property type="match status" value="1"/>
</dbReference>
<accession>A0A8A0RRY3</accession>
<dbReference type="KEGG" id="kme:H0A61_02327"/>
<feature type="domain" description="RNase H type-1" evidence="1">
    <location>
        <begin position="1"/>
        <end position="131"/>
    </location>
</feature>
<dbReference type="FunFam" id="3.30.420.10:FF:000076">
    <property type="entry name" value="RBR-type E3 ubiquitin transferase"/>
    <property type="match status" value="1"/>
</dbReference>
<organism evidence="2 3">
    <name type="scientific">Koleobacter methoxysyntrophicus</name>
    <dbReference type="NCBI Taxonomy" id="2751313"/>
    <lineage>
        <taxon>Bacteria</taxon>
        <taxon>Bacillati</taxon>
        <taxon>Bacillota</taxon>
        <taxon>Clostridia</taxon>
        <taxon>Koleobacterales</taxon>
        <taxon>Koleobacteraceae</taxon>
        <taxon>Koleobacter</taxon>
    </lineage>
</organism>
<dbReference type="InterPro" id="IPR036397">
    <property type="entry name" value="RNaseH_sf"/>
</dbReference>
<evidence type="ECO:0000259" key="1">
    <source>
        <dbReference type="PROSITE" id="PS50879"/>
    </source>
</evidence>
<dbReference type="InterPro" id="IPR053151">
    <property type="entry name" value="RNase_H-like"/>
</dbReference>
<evidence type="ECO:0000313" key="3">
    <source>
        <dbReference type="Proteomes" id="UP000662904"/>
    </source>
</evidence>
<dbReference type="Pfam" id="PF13456">
    <property type="entry name" value="RVT_3"/>
    <property type="match status" value="1"/>
</dbReference>
<dbReference type="GO" id="GO:0003676">
    <property type="term" value="F:nucleic acid binding"/>
    <property type="evidence" value="ECO:0007669"/>
    <property type="project" value="InterPro"/>
</dbReference>